<evidence type="ECO:0000313" key="4">
    <source>
        <dbReference type="Proteomes" id="UP000324611"/>
    </source>
</evidence>
<keyword evidence="4" id="KW-1185">Reference proteome</keyword>
<feature type="domain" description="Novel STAND NTPase 1" evidence="2">
    <location>
        <begin position="320"/>
        <end position="695"/>
    </location>
</feature>
<comment type="caution">
    <text evidence="3">The sequence shown here is derived from an EMBL/GenBank/DDBJ whole genome shotgun (WGS) entry which is preliminary data.</text>
</comment>
<evidence type="ECO:0000259" key="2">
    <source>
        <dbReference type="Pfam" id="PF20703"/>
    </source>
</evidence>
<dbReference type="InterPro" id="IPR049052">
    <property type="entry name" value="nSTAND1"/>
</dbReference>
<dbReference type="Pfam" id="PF00656">
    <property type="entry name" value="Peptidase_C14"/>
    <property type="match status" value="1"/>
</dbReference>
<evidence type="ECO:0008006" key="5">
    <source>
        <dbReference type="Google" id="ProtNLM"/>
    </source>
</evidence>
<dbReference type="GO" id="GO:0004197">
    <property type="term" value="F:cysteine-type endopeptidase activity"/>
    <property type="evidence" value="ECO:0007669"/>
    <property type="project" value="InterPro"/>
</dbReference>
<dbReference type="InterPro" id="IPR027417">
    <property type="entry name" value="P-loop_NTPase"/>
</dbReference>
<dbReference type="Pfam" id="PF20703">
    <property type="entry name" value="nSTAND1"/>
    <property type="match status" value="1"/>
</dbReference>
<dbReference type="InterPro" id="IPR036322">
    <property type="entry name" value="WD40_repeat_dom_sf"/>
</dbReference>
<dbReference type="EMBL" id="VUOC01000002">
    <property type="protein sequence ID" value="KAA2242683.1"/>
    <property type="molecule type" value="Genomic_DNA"/>
</dbReference>
<dbReference type="GO" id="GO:0006508">
    <property type="term" value="P:proteolysis"/>
    <property type="evidence" value="ECO:0007669"/>
    <property type="project" value="InterPro"/>
</dbReference>
<reference evidence="3 4" key="2">
    <citation type="submission" date="2019-09" db="EMBL/GenBank/DDBJ databases">
        <authorList>
            <person name="Jin C."/>
        </authorList>
    </citation>
    <scope>NUCLEOTIDE SEQUENCE [LARGE SCALE GENOMIC DNA]</scope>
    <source>
        <strain evidence="3 4">BN140078</strain>
    </source>
</reference>
<dbReference type="Proteomes" id="UP000324611">
    <property type="component" value="Unassembled WGS sequence"/>
</dbReference>
<dbReference type="InterPro" id="IPR029030">
    <property type="entry name" value="Caspase-like_dom_sf"/>
</dbReference>
<dbReference type="SUPFAM" id="SSF50978">
    <property type="entry name" value="WD40 repeat-like"/>
    <property type="match status" value="1"/>
</dbReference>
<evidence type="ECO:0000259" key="1">
    <source>
        <dbReference type="Pfam" id="PF00656"/>
    </source>
</evidence>
<evidence type="ECO:0000313" key="3">
    <source>
        <dbReference type="EMBL" id="KAA2242683.1"/>
    </source>
</evidence>
<dbReference type="SUPFAM" id="SSF52540">
    <property type="entry name" value="P-loop containing nucleoside triphosphate hydrolases"/>
    <property type="match status" value="1"/>
</dbReference>
<dbReference type="SUPFAM" id="SSF52129">
    <property type="entry name" value="Caspase-like"/>
    <property type="match status" value="1"/>
</dbReference>
<protein>
    <recommendedName>
        <fullName evidence="5">Caspase domain-containing protein</fullName>
    </recommendedName>
</protein>
<sequence>MDNGMNAVSVGSPFFKNSKAYLVAISRYASPHINNLSSPAKDVAALKNVLEEQHGFTIGPVDHCKDGKVFAISNPLLDCSGHTLLKFLSGIKAEHEDRLLFYFAGHGIAIDSNDRPEGFLLASNARAGQEKTFVKMNDIMSILGKLPCKHLLVILDCCYAGAFRWSERTRGLGTAAIPKTIYYERFEQYTKHNAWQVLTSSAHDQMAIDTLRLGKRESDGETDELSPFAQKLVNALKSGEADYSSEAIPKDGIITVAELCLYLENSVFQQLYSAGISREKRQAPMLFPLEKHDKGQFVFLNPKLQEENRIRLLHKTGRNPYKGLDAYAPGDNGLFYGRKRVIEDGWSVDSTYYPSLRKIITAHRIVVVTGPSGIGKSSLIRAGLLPLYKALGFDSWHEIRPGKKPYSTHAAFLVECGNDPQRRIILVDQYEELITECNNEKERNDFEQALAMLPDRHTVIVSIRSDFEAHFKEGFIAPVANRNGYHRFVVPPFARQELKEIVTQPAAQEVLEFKPLQAQDEKRSSEDFINRIVDEAHQQPGSLPLLSMALAELYAKKEGVNLLEAVYNQFSGISNIIERKATEAYETYQGNPRKQQLFRFLIYRMISLDGGEIAKRKIFTRYYTDQGNNETLNDLLFSDPDATATIQEIKIHLEKERLLNSGTDEKGNEYTEPAHDALLRSWPMLLNWLNEDPENTGRTEKNNLLLHEAIKDTAIEYYKETDPKRKNKYLWKTDPRLSLARRPEITARLNQIEHAFIEASYKAKVRGARRNIAIITAAFLVIGAVAVIAVIQAKIAQDTAARNKALYLASESDKYLPSDAIRLLEYAASLSPEETSVMQKLQMLTGFATDINLFTLANMEHPKQVMTADFNTSSRTLVSVCLEDSVARLWNLKGRMLAVLKPATPSEVKEAIFLHNKENNIVVLSGTEKTSYISIFSAGGTLLRENKIDGSLQHLSHSFSGAFLFGQPSVVIDMKNVRGALIPRILQGEAIYPYPASDSFIVKNDNRLQIYGPDVSMPAYSFLVDPELRYLTIDKFGYWMLLTSGEDSKGSTAQLLRLGDSIPVFDLRRDLSEIIIANTGDVNIFYKDSMFAFNEENKHTYVTTETDLSFYQSQAVGGSYITVLNTQDEYGNKLSDEDLTTTIGLGDHFRKIRYNGVFFASFDSLDAKKLSYDRNVIRYWDFNERAFESRFFGPTETRLAKYVDGGKKKYVFSNIDEDADSVICSISDEQSYHELYLSGSYLVIEKFPLFFAIDEDSCLQFEFRNNQFERISQTVTGRALDYRKLAGNNRFFYGIADSNRIIRLSLPDGKTDSFTINKKTIINDYYEMAGREDQLFVIDSSGNCFICSRQGKTEKFDIPNEPGRKVRQSDDHRFLSFTLRRGVLLLDLSDLTSKLVAIKNEEIFDASFFPTSNRMLICTRNYNNYLYNIAGDKLRFFYTKEFISAGDYVSLRLNDSFSANEVFFSQNGNAFILKSENRCSLFDGDGKKLVDYDLSLLNNAVFVSLSETGEKFIAMTDDNVTREIYTPAGILAWLKHANIPPLSKKLRDQYDLPLPEKKP</sequence>
<reference evidence="3 4" key="1">
    <citation type="submission" date="2019-09" db="EMBL/GenBank/DDBJ databases">
        <title>Chitinophaga ginsengihumi sp. nov., isolated from soil of ginseng rhizosphere.</title>
        <authorList>
            <person name="Lee J."/>
        </authorList>
    </citation>
    <scope>NUCLEOTIDE SEQUENCE [LARGE SCALE GENOMIC DNA]</scope>
    <source>
        <strain evidence="3 4">BN140078</strain>
    </source>
</reference>
<dbReference type="RefSeq" id="WP_149837556.1">
    <property type="nucleotide sequence ID" value="NZ_VUOC01000002.1"/>
</dbReference>
<organism evidence="3 4">
    <name type="scientific">Chitinophaga agrisoli</name>
    <dbReference type="NCBI Taxonomy" id="2607653"/>
    <lineage>
        <taxon>Bacteria</taxon>
        <taxon>Pseudomonadati</taxon>
        <taxon>Bacteroidota</taxon>
        <taxon>Chitinophagia</taxon>
        <taxon>Chitinophagales</taxon>
        <taxon>Chitinophagaceae</taxon>
        <taxon>Chitinophaga</taxon>
    </lineage>
</organism>
<accession>A0A5B2VSE0</accession>
<feature type="domain" description="Peptidase C14 caspase" evidence="1">
    <location>
        <begin position="19"/>
        <end position="242"/>
    </location>
</feature>
<gene>
    <name evidence="3" type="ORF">F0L74_09140</name>
</gene>
<name>A0A5B2VSE0_9BACT</name>
<dbReference type="InterPro" id="IPR011600">
    <property type="entry name" value="Pept_C14_caspase"/>
</dbReference>
<proteinExistence type="predicted"/>
<dbReference type="Gene3D" id="3.40.50.1460">
    <property type="match status" value="1"/>
</dbReference>